<accession>A0A1H8Q6N7</accession>
<dbReference type="InterPro" id="IPR023696">
    <property type="entry name" value="Ureohydrolase_dom_sf"/>
</dbReference>
<gene>
    <name evidence="3" type="ORF">SAMN04490178_102201</name>
</gene>
<dbReference type="PANTHER" id="PTHR10625">
    <property type="entry name" value="HISTONE DEACETYLASE HDAC1-RELATED"/>
    <property type="match status" value="1"/>
</dbReference>
<dbReference type="PRINTS" id="PR01270">
    <property type="entry name" value="HDASUPER"/>
</dbReference>
<dbReference type="Proteomes" id="UP000198847">
    <property type="component" value="Unassembled WGS sequence"/>
</dbReference>
<dbReference type="Gene3D" id="3.40.800.20">
    <property type="entry name" value="Histone deacetylase domain"/>
    <property type="match status" value="1"/>
</dbReference>
<comment type="similarity">
    <text evidence="1">Belongs to the histone deacetylase family.</text>
</comment>
<dbReference type="InterPro" id="IPR037138">
    <property type="entry name" value="His_deacetylse_dom_sf"/>
</dbReference>
<sequence length="441" mass="49814">MDKNKLGLVFFPAFDWAISPSHPEREERLLYTRDQILEEGLLDLPGIVEYKPRMADLKDIEMVHIGVPDLKSLLTDAHLVAAGGVMTAADAVMRQEVKRSFALVRPPGHHAMRVVHGIRGFCTINTEAVMVEYVRRRYGIRRVAIVDTDVHHGDGTQDIFYHDPDTLFISFHQDGRTLYPGTGFVEEAGSPAAFGTTINLPLPPGAADEDIHYVLDQVVLPILNDFKPDMIINSAGQDNHYSDPLANMAVTAQGYARLADKLKADMAVLEGGYSIEDALPYVNAGIILAMAELNYHKVVEPDPLTNKRQTSDSQRQAYVRKLTEHWLKVWPRREELARQLCKESGEFWHRSRSIYYDESGISERQTEKVRLCPDCSGYFTLGTAVEGWQERDRSAFAAVITKDACPACRRAAKDAVLAAKKRGEYRYYLLQDKQHWELEKL</sequence>
<dbReference type="OrthoDB" id="9808367at2"/>
<keyword evidence="4" id="KW-1185">Reference proteome</keyword>
<feature type="domain" description="Histone deacetylase" evidence="2">
    <location>
        <begin position="75"/>
        <end position="277"/>
    </location>
</feature>
<organism evidence="3 4">
    <name type="scientific">Propionispora vibrioides</name>
    <dbReference type="NCBI Taxonomy" id="112903"/>
    <lineage>
        <taxon>Bacteria</taxon>
        <taxon>Bacillati</taxon>
        <taxon>Bacillota</taxon>
        <taxon>Negativicutes</taxon>
        <taxon>Selenomonadales</taxon>
        <taxon>Sporomusaceae</taxon>
        <taxon>Propionispora</taxon>
    </lineage>
</organism>
<name>A0A1H8Q6N7_9FIRM</name>
<dbReference type="GO" id="GO:0004407">
    <property type="term" value="F:histone deacetylase activity"/>
    <property type="evidence" value="ECO:0007669"/>
    <property type="project" value="TreeGrafter"/>
</dbReference>
<dbReference type="STRING" id="112903.SAMN04490178_102201"/>
<dbReference type="AlphaFoldDB" id="A0A1H8Q6N7"/>
<evidence type="ECO:0000313" key="4">
    <source>
        <dbReference type="Proteomes" id="UP000198847"/>
    </source>
</evidence>
<dbReference type="InterPro" id="IPR000286">
    <property type="entry name" value="HDACs"/>
</dbReference>
<dbReference type="Pfam" id="PF00850">
    <property type="entry name" value="Hist_deacetyl"/>
    <property type="match status" value="1"/>
</dbReference>
<reference evidence="3 4" key="1">
    <citation type="submission" date="2016-10" db="EMBL/GenBank/DDBJ databases">
        <authorList>
            <person name="de Groot N.N."/>
        </authorList>
    </citation>
    <scope>NUCLEOTIDE SEQUENCE [LARGE SCALE GENOMIC DNA]</scope>
    <source>
        <strain evidence="3 4">DSM 13305</strain>
    </source>
</reference>
<dbReference type="PANTHER" id="PTHR10625:SF10">
    <property type="entry name" value="HISTONE DEACETYLASE HDAC1"/>
    <property type="match status" value="1"/>
</dbReference>
<dbReference type="SUPFAM" id="SSF52768">
    <property type="entry name" value="Arginase/deacetylase"/>
    <property type="match status" value="1"/>
</dbReference>
<dbReference type="EMBL" id="FODY01000002">
    <property type="protein sequence ID" value="SEO49688.1"/>
    <property type="molecule type" value="Genomic_DNA"/>
</dbReference>
<dbReference type="GO" id="GO:0040029">
    <property type="term" value="P:epigenetic regulation of gene expression"/>
    <property type="evidence" value="ECO:0007669"/>
    <property type="project" value="TreeGrafter"/>
</dbReference>
<dbReference type="CDD" id="cd09992">
    <property type="entry name" value="HDAC_classII"/>
    <property type="match status" value="1"/>
</dbReference>
<evidence type="ECO:0000313" key="3">
    <source>
        <dbReference type="EMBL" id="SEO49688.1"/>
    </source>
</evidence>
<proteinExistence type="inferred from homology"/>
<dbReference type="RefSeq" id="WP_091743906.1">
    <property type="nucleotide sequence ID" value="NZ_FODY01000002.1"/>
</dbReference>
<dbReference type="InterPro" id="IPR023801">
    <property type="entry name" value="His_deacetylse_dom"/>
</dbReference>
<evidence type="ECO:0000256" key="1">
    <source>
        <dbReference type="ARBA" id="ARBA00005947"/>
    </source>
</evidence>
<evidence type="ECO:0000259" key="2">
    <source>
        <dbReference type="Pfam" id="PF00850"/>
    </source>
</evidence>
<protein>
    <submittedName>
        <fullName evidence="3">Acetoin utilization deacetylase AcuC</fullName>
    </submittedName>
</protein>